<dbReference type="InterPro" id="IPR030679">
    <property type="entry name" value="ABC_ATPase_HisP-typ"/>
</dbReference>
<dbReference type="InterPro" id="IPR003439">
    <property type="entry name" value="ABC_transporter-like_ATP-bd"/>
</dbReference>
<evidence type="ECO:0000256" key="1">
    <source>
        <dbReference type="ARBA" id="ARBA00004202"/>
    </source>
</evidence>
<dbReference type="GO" id="GO:0016887">
    <property type="term" value="F:ATP hydrolysis activity"/>
    <property type="evidence" value="ECO:0007669"/>
    <property type="project" value="InterPro"/>
</dbReference>
<dbReference type="CDD" id="cd03262">
    <property type="entry name" value="ABC_HisP_GlnQ"/>
    <property type="match status" value="1"/>
</dbReference>
<evidence type="ECO:0000259" key="9">
    <source>
        <dbReference type="PROSITE" id="PS50893"/>
    </source>
</evidence>
<comment type="subcellular location">
    <subcellularLocation>
        <location evidence="1">Cell membrane</location>
        <topology evidence="1">Peripheral membrane protein</topology>
    </subcellularLocation>
</comment>
<dbReference type="InterPro" id="IPR003593">
    <property type="entry name" value="AAA+_ATPase"/>
</dbReference>
<dbReference type="GO" id="GO:0005524">
    <property type="term" value="F:ATP binding"/>
    <property type="evidence" value="ECO:0007669"/>
    <property type="project" value="UniProtKB-KW"/>
</dbReference>
<reference evidence="10 11" key="1">
    <citation type="submission" date="2020-04" db="EMBL/GenBank/DDBJ databases">
        <authorList>
            <person name="De Canck E."/>
        </authorList>
    </citation>
    <scope>NUCLEOTIDE SEQUENCE [LARGE SCALE GENOMIC DNA]</scope>
    <source>
        <strain evidence="10 11">LMG 29739</strain>
    </source>
</reference>
<dbReference type="PIRSF" id="PIRSF039085">
    <property type="entry name" value="ABC_ATPase_HisP"/>
    <property type="match status" value="1"/>
</dbReference>
<feature type="domain" description="ABC transporter" evidence="9">
    <location>
        <begin position="32"/>
        <end position="274"/>
    </location>
</feature>
<accession>A0A6J5D074</accession>
<dbReference type="PANTHER" id="PTHR43166:SF35">
    <property type="entry name" value="L-CYSTINE IMPORT ATP-BINDING PROTEIN TCYN"/>
    <property type="match status" value="1"/>
</dbReference>
<comment type="similarity">
    <text evidence="2">Belongs to the ABC transporter superfamily.</text>
</comment>
<keyword evidence="8" id="KW-0472">Membrane</keyword>
<evidence type="ECO:0000256" key="4">
    <source>
        <dbReference type="ARBA" id="ARBA00022475"/>
    </source>
</evidence>
<keyword evidence="5" id="KW-0997">Cell inner membrane</keyword>
<dbReference type="SMART" id="SM00382">
    <property type="entry name" value="AAA"/>
    <property type="match status" value="1"/>
</dbReference>
<organism evidence="10 11">
    <name type="scientific">Paraburkholderia solisilvae</name>
    <dbReference type="NCBI Taxonomy" id="624376"/>
    <lineage>
        <taxon>Bacteria</taxon>
        <taxon>Pseudomonadati</taxon>
        <taxon>Pseudomonadota</taxon>
        <taxon>Betaproteobacteria</taxon>
        <taxon>Burkholderiales</taxon>
        <taxon>Burkholderiaceae</taxon>
        <taxon>Paraburkholderia</taxon>
    </lineage>
</organism>
<keyword evidence="11" id="KW-1185">Reference proteome</keyword>
<keyword evidence="7 10" id="KW-0067">ATP-binding</keyword>
<dbReference type="InterPro" id="IPR017871">
    <property type="entry name" value="ABC_transporter-like_CS"/>
</dbReference>
<dbReference type="AlphaFoldDB" id="A0A6J5D074"/>
<keyword evidence="6" id="KW-0547">Nucleotide-binding</keyword>
<evidence type="ECO:0000256" key="5">
    <source>
        <dbReference type="ARBA" id="ARBA00022519"/>
    </source>
</evidence>
<dbReference type="Pfam" id="PF00005">
    <property type="entry name" value="ABC_tran"/>
    <property type="match status" value="1"/>
</dbReference>
<evidence type="ECO:0000256" key="6">
    <source>
        <dbReference type="ARBA" id="ARBA00022741"/>
    </source>
</evidence>
<dbReference type="FunFam" id="3.40.50.300:FF:000020">
    <property type="entry name" value="Amino acid ABC transporter ATP-binding component"/>
    <property type="match status" value="1"/>
</dbReference>
<dbReference type="InterPro" id="IPR027417">
    <property type="entry name" value="P-loop_NTPase"/>
</dbReference>
<dbReference type="PROSITE" id="PS00211">
    <property type="entry name" value="ABC_TRANSPORTER_1"/>
    <property type="match status" value="1"/>
</dbReference>
<keyword evidence="4" id="KW-1003">Cell membrane</keyword>
<proteinExistence type="inferred from homology"/>
<dbReference type="PROSITE" id="PS50893">
    <property type="entry name" value="ABC_TRANSPORTER_2"/>
    <property type="match status" value="1"/>
</dbReference>
<dbReference type="GO" id="GO:0015424">
    <property type="term" value="F:ABC-type amino acid transporter activity"/>
    <property type="evidence" value="ECO:0007669"/>
    <property type="project" value="InterPro"/>
</dbReference>
<sequence length="280" mass="30321">MNSPSASWAAEKTTQALHQAALAAQDDARPVVMLNGVSKSFGDNTVLRDVSLNVAQGETICLLGPSGCGKSTLLRCVNWLETPDAGSVHISGKRMGVRDNTRIKMSDADLAQMRAKIGMVFQHFALWPHMTVIENVMEAPLHVLKRDRATVRSEAEALLARVGLADKRDQFPSRLSGGQKQRVGIARALAMKPDVLLFDEPTSALDPELVGEVLAVMKSLAAEGATMIIVTHEMEFARQVATRVVFMDGGQIVESAPPDQFFSAPASLRAQQFLARFNKG</sequence>
<protein>
    <submittedName>
        <fullName evidence="10">Octopine permease ATP-binding protein P</fullName>
    </submittedName>
</protein>
<evidence type="ECO:0000256" key="8">
    <source>
        <dbReference type="ARBA" id="ARBA00023136"/>
    </source>
</evidence>
<name>A0A6J5D074_9BURK</name>
<dbReference type="InterPro" id="IPR050086">
    <property type="entry name" value="MetN_ABC_transporter-like"/>
</dbReference>
<dbReference type="Proteomes" id="UP000494329">
    <property type="component" value="Unassembled WGS sequence"/>
</dbReference>
<dbReference type="PANTHER" id="PTHR43166">
    <property type="entry name" value="AMINO ACID IMPORT ATP-BINDING PROTEIN"/>
    <property type="match status" value="1"/>
</dbReference>
<dbReference type="GO" id="GO:0005886">
    <property type="term" value="C:plasma membrane"/>
    <property type="evidence" value="ECO:0007669"/>
    <property type="project" value="UniProtKB-SubCell"/>
</dbReference>
<keyword evidence="3" id="KW-0813">Transport</keyword>
<evidence type="ECO:0000256" key="3">
    <source>
        <dbReference type="ARBA" id="ARBA00022448"/>
    </source>
</evidence>
<evidence type="ECO:0000313" key="11">
    <source>
        <dbReference type="Proteomes" id="UP000494329"/>
    </source>
</evidence>
<evidence type="ECO:0000256" key="2">
    <source>
        <dbReference type="ARBA" id="ARBA00005417"/>
    </source>
</evidence>
<gene>
    <name evidence="10" type="primary">occP_1</name>
    <name evidence="10" type="ORF">LMG29739_00193</name>
</gene>
<evidence type="ECO:0000256" key="7">
    <source>
        <dbReference type="ARBA" id="ARBA00022840"/>
    </source>
</evidence>
<dbReference type="EMBL" id="CADIKF010000001">
    <property type="protein sequence ID" value="CAB3746475.1"/>
    <property type="molecule type" value="Genomic_DNA"/>
</dbReference>
<evidence type="ECO:0000313" key="10">
    <source>
        <dbReference type="EMBL" id="CAB3746475.1"/>
    </source>
</evidence>
<dbReference type="SUPFAM" id="SSF52540">
    <property type="entry name" value="P-loop containing nucleoside triphosphate hydrolases"/>
    <property type="match status" value="1"/>
</dbReference>
<dbReference type="Gene3D" id="3.40.50.300">
    <property type="entry name" value="P-loop containing nucleotide triphosphate hydrolases"/>
    <property type="match status" value="1"/>
</dbReference>